<dbReference type="InParanoid" id="A0A1J7JKG8"/>
<keyword evidence="2" id="KW-1185">Reference proteome</keyword>
<sequence length="185" mass="20178">MVVGMASSLLCGRQRKWILGISELYATWCIRIRRQDRRVKPATTHSHRLDISGGVGIENGSPPAFCTPSDACRGIGISPPLLKASVSGLGYLMPIQGPAAVCHTSEASPSRDVGSCRSPTGQGLNVHWSSNHRYVRLCRGTRPPYRITGRALVVDMQNPSASRRRQHHHHYAAPVLRSSKVAIIP</sequence>
<organism evidence="1 2">
    <name type="scientific">Coniochaeta ligniaria NRRL 30616</name>
    <dbReference type="NCBI Taxonomy" id="1408157"/>
    <lineage>
        <taxon>Eukaryota</taxon>
        <taxon>Fungi</taxon>
        <taxon>Dikarya</taxon>
        <taxon>Ascomycota</taxon>
        <taxon>Pezizomycotina</taxon>
        <taxon>Sordariomycetes</taxon>
        <taxon>Sordariomycetidae</taxon>
        <taxon>Coniochaetales</taxon>
        <taxon>Coniochaetaceae</taxon>
        <taxon>Coniochaeta</taxon>
    </lineage>
</organism>
<gene>
    <name evidence="1" type="ORF">CONLIGDRAFT_344302</name>
</gene>
<dbReference type="AlphaFoldDB" id="A0A1J7JKG8"/>
<proteinExistence type="predicted"/>
<evidence type="ECO:0000313" key="1">
    <source>
        <dbReference type="EMBL" id="OIW29764.1"/>
    </source>
</evidence>
<dbReference type="EMBL" id="KV875097">
    <property type="protein sequence ID" value="OIW29764.1"/>
    <property type="molecule type" value="Genomic_DNA"/>
</dbReference>
<accession>A0A1J7JKG8</accession>
<protein>
    <submittedName>
        <fullName evidence="1">Uncharacterized protein</fullName>
    </submittedName>
</protein>
<dbReference type="Proteomes" id="UP000182658">
    <property type="component" value="Unassembled WGS sequence"/>
</dbReference>
<name>A0A1J7JKG8_9PEZI</name>
<reference evidence="1 2" key="1">
    <citation type="submission" date="2016-10" db="EMBL/GenBank/DDBJ databases">
        <title>Draft genome sequence of Coniochaeta ligniaria NRRL30616, a lignocellulolytic fungus for bioabatement of inhibitors in plant biomass hydrolysates.</title>
        <authorList>
            <consortium name="DOE Joint Genome Institute"/>
            <person name="Jimenez D.J."/>
            <person name="Hector R.E."/>
            <person name="Riley R."/>
            <person name="Sun H."/>
            <person name="Grigoriev I.V."/>
            <person name="Van Elsas J.D."/>
            <person name="Nichols N.N."/>
        </authorList>
    </citation>
    <scope>NUCLEOTIDE SEQUENCE [LARGE SCALE GENOMIC DNA]</scope>
    <source>
        <strain evidence="1 2">NRRL 30616</strain>
    </source>
</reference>
<evidence type="ECO:0000313" key="2">
    <source>
        <dbReference type="Proteomes" id="UP000182658"/>
    </source>
</evidence>